<accession>A0A0V1N058</accession>
<dbReference type="STRING" id="268474.A0A0V1N058"/>
<dbReference type="SUPFAM" id="SSF56672">
    <property type="entry name" value="DNA/RNA polymerases"/>
    <property type="match status" value="1"/>
</dbReference>
<dbReference type="Gene3D" id="3.30.70.270">
    <property type="match status" value="1"/>
</dbReference>
<evidence type="ECO:0000313" key="1">
    <source>
        <dbReference type="EMBL" id="KRZ77432.1"/>
    </source>
</evidence>
<dbReference type="InterPro" id="IPR043502">
    <property type="entry name" value="DNA/RNA_pol_sf"/>
</dbReference>
<name>A0A0V1N058_9BILA</name>
<dbReference type="EMBL" id="JYDO01000019">
    <property type="protein sequence ID" value="KRZ77432.1"/>
    <property type="molecule type" value="Genomic_DNA"/>
</dbReference>
<organism evidence="1 2">
    <name type="scientific">Trichinella papuae</name>
    <dbReference type="NCBI Taxonomy" id="268474"/>
    <lineage>
        <taxon>Eukaryota</taxon>
        <taxon>Metazoa</taxon>
        <taxon>Ecdysozoa</taxon>
        <taxon>Nematoda</taxon>
        <taxon>Enoplea</taxon>
        <taxon>Dorylaimia</taxon>
        <taxon>Trichinellida</taxon>
        <taxon>Trichinellidae</taxon>
        <taxon>Trichinella</taxon>
    </lineage>
</organism>
<sequence>MDTLAETRWFSTLDIASEYLQVEVAEDGVLDTGWTAPIQGDALRPVIGMTWSSCVVYLDDVVVYRKAEQEHLERLTEVFEDPP</sequence>
<dbReference type="AlphaFoldDB" id="A0A0V1N058"/>
<proteinExistence type="predicted"/>
<evidence type="ECO:0000313" key="2">
    <source>
        <dbReference type="Proteomes" id="UP000054843"/>
    </source>
</evidence>
<comment type="caution">
    <text evidence="1">The sequence shown here is derived from an EMBL/GenBank/DDBJ whole genome shotgun (WGS) entry which is preliminary data.</text>
</comment>
<dbReference type="InterPro" id="IPR043128">
    <property type="entry name" value="Rev_trsase/Diguanyl_cyclase"/>
</dbReference>
<protein>
    <submittedName>
        <fullName evidence="1">Uncharacterized protein</fullName>
    </submittedName>
</protein>
<dbReference type="Proteomes" id="UP000054843">
    <property type="component" value="Unassembled WGS sequence"/>
</dbReference>
<keyword evidence="2" id="KW-1185">Reference proteome</keyword>
<gene>
    <name evidence="1" type="ORF">T10_10765</name>
</gene>
<reference evidence="1 2" key="1">
    <citation type="submission" date="2015-01" db="EMBL/GenBank/DDBJ databases">
        <title>Evolution of Trichinella species and genotypes.</title>
        <authorList>
            <person name="Korhonen P.K."/>
            <person name="Edoardo P."/>
            <person name="Giuseppe L.R."/>
            <person name="Gasser R.B."/>
        </authorList>
    </citation>
    <scope>NUCLEOTIDE SEQUENCE [LARGE SCALE GENOMIC DNA]</scope>
    <source>
        <strain evidence="1">ISS1980</strain>
    </source>
</reference>